<sequence length="119" mass="12597">MCDGKEEEVLLYLFAFVETTMGADDVGMGGLVAVGTGNKLWKNYLMSGPAFALTAGRMAAFLKRCHAGMILSVSTKSFNKGSLSKSGRSLTAAARAVGIREKSAYLATLKLGIPCWDVP</sequence>
<comment type="caution">
    <text evidence="1">The sequence shown here is derived from an EMBL/GenBank/DDBJ whole genome shotgun (WGS) entry which is preliminary data.</text>
</comment>
<dbReference type="Proteomes" id="UP000034307">
    <property type="component" value="Unassembled WGS sequence"/>
</dbReference>
<name>A0A0G1RL13_9BACT</name>
<evidence type="ECO:0000313" key="2">
    <source>
        <dbReference type="Proteomes" id="UP000034307"/>
    </source>
</evidence>
<reference evidence="1 2" key="1">
    <citation type="journal article" date="2015" name="Nature">
        <title>rRNA introns, odd ribosomes, and small enigmatic genomes across a large radiation of phyla.</title>
        <authorList>
            <person name="Brown C.T."/>
            <person name="Hug L.A."/>
            <person name="Thomas B.C."/>
            <person name="Sharon I."/>
            <person name="Castelle C.J."/>
            <person name="Singh A."/>
            <person name="Wilkins M.J."/>
            <person name="Williams K.H."/>
            <person name="Banfield J.F."/>
        </authorList>
    </citation>
    <scope>NUCLEOTIDE SEQUENCE [LARGE SCALE GENOMIC DNA]</scope>
</reference>
<accession>A0A0G1RL13</accession>
<dbReference type="STRING" id="1618358.UX80_C0009G0046"/>
<proteinExistence type="predicted"/>
<dbReference type="EMBL" id="LCNO01000009">
    <property type="protein sequence ID" value="KKU57831.1"/>
    <property type="molecule type" value="Genomic_DNA"/>
</dbReference>
<evidence type="ECO:0000313" key="1">
    <source>
        <dbReference type="EMBL" id="KKU57831.1"/>
    </source>
</evidence>
<protein>
    <submittedName>
        <fullName evidence="1">Uncharacterized protein</fullName>
    </submittedName>
</protein>
<gene>
    <name evidence="1" type="ORF">UX80_C0009G0046</name>
</gene>
<dbReference type="AlphaFoldDB" id="A0A0G1RL13"/>
<organism evidence="1 2">
    <name type="scientific">Candidatus Amesbacteria bacterium GW2011_GWA2_47_11b</name>
    <dbReference type="NCBI Taxonomy" id="1618358"/>
    <lineage>
        <taxon>Bacteria</taxon>
        <taxon>Candidatus Amesiibacteriota</taxon>
    </lineage>
</organism>